<accession>A0ACC1RRP1</accession>
<comment type="caution">
    <text evidence="1">The sequence shown here is derived from an EMBL/GenBank/DDBJ whole genome shotgun (WGS) entry which is preliminary data.</text>
</comment>
<gene>
    <name evidence="1" type="ORF">NM208_g11983</name>
</gene>
<proteinExistence type="predicted"/>
<name>A0ACC1RRP1_9HYPO</name>
<dbReference type="EMBL" id="JANRMS010002045">
    <property type="protein sequence ID" value="KAJ3524636.1"/>
    <property type="molecule type" value="Genomic_DNA"/>
</dbReference>
<sequence length="1139" mass="124681">MSRSDRISPAQWDAHKDHIHSLYIDQDKTLDEVMHHMGQEYNFHASKSQYIRRITVVWKMKKNFTKTQWEQAHSLISKRKAEGKSTELVMSGTIVPRKRLKKELKRYPVSQTEQSDAFRDLSCDVVARTPPELELEPVTYNAIHELRPLDPIGASASPDSIQPCSIEPGLVAFNPSTWGNSSWQHYLTAGKNFNPSYLVNQLLQNTLSTSQMSWSTCIALTKMAEMITGTCLHNVDGDLEALPAMTSEQWNTFLPGAISLSARGLLSGTALDQLLQLVIRTGAMAALGQAIVINDPMIRIFASNLLISAIRVCKRTDLVHSLLQRGVSPDSTEASSSGRWRGPRRSALQTAVIYGNQPAVRLLLDYRADPNLTCGENEGYPLSLALETRELSHIAEILIDKGADVTRAGCADWPRPNKAPIIQAVENQDTARVKQLIQARADPNTLTSIGVSALHMAIRHHDLATVRILLEAEADPNILCGNRQCSAVKSARDLLIATSGDFSYSLASPIAAAAHRGNEDIVELLLAAGADIDGHIDQDLFSDLDFDFLTPNMLEDHPSRTALQTAIMWSDIAMVKFLLMKGANPNAGHHTIPSPLRLACELKERSPQKLDLVKLLLEWGADMNAPATHQGGQTVLQAVINTGRSDLTRILLYYRGTVSADLLNEYDSSWLRVADPYRTERMFESLCQKEKLKMDLQAAVKSGSTTGVQQLLEAVGDINGQNVGHSLLCESIWRKDSEMFDFLLSKGTHPDPKDVDPTPLWVATHEENRHMIQCLLNAGAEPNRPSAHIGPSNPYRRYYPKECSDCDLVPIGPRRKPKIETPIMRAVLIKRADLVQMLVAAGASVNPSISDSLEPPLVLAARDSAWQIEHLLLHHGADPNSTGRNSKMAALHHTLLDGCNYDMEKVRMCKILIDYGADANAPSGEGSPIQLAVAWGDLPTEMEMIEVLVDAGADVNAPATEGFPMTTLQKAIKGRHCQEIVPWLLRKGADIHAPAFWKGGMTALQAAAEAGIVGLVNEFISSGADVSALPARERGATALQFAAMKGDIKVVKTLLENGANINAPGAEIGGRTALQGAAEHGQLDMVSFLLDNDNQDDADLVKGRCHNAAEYAEAEGHFMLAGMLREWKKPENDGVGRLA</sequence>
<organism evidence="1 2">
    <name type="scientific">Fusarium decemcellulare</name>
    <dbReference type="NCBI Taxonomy" id="57161"/>
    <lineage>
        <taxon>Eukaryota</taxon>
        <taxon>Fungi</taxon>
        <taxon>Dikarya</taxon>
        <taxon>Ascomycota</taxon>
        <taxon>Pezizomycotina</taxon>
        <taxon>Sordariomycetes</taxon>
        <taxon>Hypocreomycetidae</taxon>
        <taxon>Hypocreales</taxon>
        <taxon>Nectriaceae</taxon>
        <taxon>Fusarium</taxon>
        <taxon>Fusarium decemcellulare species complex</taxon>
    </lineage>
</organism>
<reference evidence="1" key="1">
    <citation type="submission" date="2022-08" db="EMBL/GenBank/DDBJ databases">
        <title>Genome Sequence of Fusarium decemcellulare.</title>
        <authorList>
            <person name="Buettner E."/>
        </authorList>
    </citation>
    <scope>NUCLEOTIDE SEQUENCE</scope>
    <source>
        <strain evidence="1">Babe19</strain>
    </source>
</reference>
<evidence type="ECO:0000313" key="2">
    <source>
        <dbReference type="Proteomes" id="UP001148629"/>
    </source>
</evidence>
<dbReference type="Proteomes" id="UP001148629">
    <property type="component" value="Unassembled WGS sequence"/>
</dbReference>
<evidence type="ECO:0000313" key="1">
    <source>
        <dbReference type="EMBL" id="KAJ3524636.1"/>
    </source>
</evidence>
<protein>
    <submittedName>
        <fullName evidence="1">Uncharacterized protein</fullName>
    </submittedName>
</protein>
<keyword evidence="2" id="KW-1185">Reference proteome</keyword>